<name>A0A0G4PW58_PENC3</name>
<organism evidence="2 3">
    <name type="scientific">Penicillium camemberti (strain FM 013)</name>
    <dbReference type="NCBI Taxonomy" id="1429867"/>
    <lineage>
        <taxon>Eukaryota</taxon>
        <taxon>Fungi</taxon>
        <taxon>Dikarya</taxon>
        <taxon>Ascomycota</taxon>
        <taxon>Pezizomycotina</taxon>
        <taxon>Eurotiomycetes</taxon>
        <taxon>Eurotiomycetidae</taxon>
        <taxon>Eurotiales</taxon>
        <taxon>Aspergillaceae</taxon>
        <taxon>Penicillium</taxon>
    </lineage>
</organism>
<evidence type="ECO:0000256" key="1">
    <source>
        <dbReference type="SAM" id="MobiDB-lite"/>
    </source>
</evidence>
<accession>A0A0G4PW58</accession>
<keyword evidence="3" id="KW-1185">Reference proteome</keyword>
<feature type="compositionally biased region" description="Basic residues" evidence="1">
    <location>
        <begin position="112"/>
        <end position="123"/>
    </location>
</feature>
<dbReference type="STRING" id="1429867.A0A0G4PW58"/>
<gene>
    <name evidence="2" type="ORF">PCAMFM013_S051g000002</name>
</gene>
<dbReference type="Proteomes" id="UP000053732">
    <property type="component" value="Unassembled WGS sequence"/>
</dbReference>
<feature type="region of interest" description="Disordered" evidence="1">
    <location>
        <begin position="99"/>
        <end position="136"/>
    </location>
</feature>
<evidence type="ECO:0000313" key="2">
    <source>
        <dbReference type="EMBL" id="CRL30399.1"/>
    </source>
</evidence>
<dbReference type="AlphaFoldDB" id="A0A0G4PW58"/>
<dbReference type="EMBL" id="HG793184">
    <property type="protein sequence ID" value="CRL30399.1"/>
    <property type="molecule type" value="Genomic_DNA"/>
</dbReference>
<reference evidence="2 3" key="1">
    <citation type="journal article" date="2014" name="Nat. Commun.">
        <title>Multiple recent horizontal transfers of a large genomic region in cheese making fungi.</title>
        <authorList>
            <person name="Cheeseman K."/>
            <person name="Ropars J."/>
            <person name="Renault P."/>
            <person name="Dupont J."/>
            <person name="Gouzy J."/>
            <person name="Branca A."/>
            <person name="Abraham A.L."/>
            <person name="Ceppi M."/>
            <person name="Conseiller E."/>
            <person name="Debuchy R."/>
            <person name="Malagnac F."/>
            <person name="Goarin A."/>
            <person name="Silar P."/>
            <person name="Lacoste S."/>
            <person name="Sallet E."/>
            <person name="Bensimon A."/>
            <person name="Giraud T."/>
            <person name="Brygoo Y."/>
        </authorList>
    </citation>
    <scope>NUCLEOTIDE SEQUENCE [LARGE SCALE GENOMIC DNA]</scope>
    <source>
        <strain evidence="3">FM 013</strain>
    </source>
</reference>
<sequence length="136" mass="15112">MIAPDDDLEMMDFQQIHVGPLDRWSLHMAELFAINKYSTSATILCDSISAPKGIQNSATNLTYYHAYHIYTQSPSPSQANGIALYLQWIIGHCDNPRNDATRPAMSFPPTTHKGKGAHPRQHPRSVGTGVEIIHSK</sequence>
<evidence type="ECO:0000313" key="3">
    <source>
        <dbReference type="Proteomes" id="UP000053732"/>
    </source>
</evidence>
<protein>
    <submittedName>
        <fullName evidence="2">Str. FM013</fullName>
    </submittedName>
</protein>
<proteinExistence type="predicted"/>